<dbReference type="InterPro" id="IPR016047">
    <property type="entry name" value="M23ase_b-sheet_dom"/>
</dbReference>
<dbReference type="Pfam" id="PF01551">
    <property type="entry name" value="Peptidase_M23"/>
    <property type="match status" value="1"/>
</dbReference>
<comment type="caution">
    <text evidence="3">The sequence shown here is derived from an EMBL/GenBank/DDBJ whole genome shotgun (WGS) entry which is preliminary data.</text>
</comment>
<sequence length="288" mass="33265">MTKNILIISILLFILSSILFGRVPIDENKIRITSTFGEFRTDHFHNGVDFGGSKMEIYPMSDGEIVHYFDIAEDPTRQLYGVGNTIILEHPNGIRSYYYHIEDGTIEKSFAKVTERDIIALTGNSGRSGGAHLHLTVENIKEGLVVDPLEHLKISKGSGQSPLIHGIYLRTENRLIQIKDKMPMRYNGELRLFVKAYDLLGSIPMGLKRVKIFMNEELIRDYDFTYFIKRDNIYYIAPNYTFEEVYGVDSHFYRGGNFIPRRGKYTFKTEVTDFDNKTVTLTRIVNFY</sequence>
<name>A0A5C8CJY5_9SPIR</name>
<protein>
    <submittedName>
        <fullName evidence="3">M23 family metallopeptidase</fullName>
    </submittedName>
</protein>
<dbReference type="EMBL" id="SAXT01000003">
    <property type="protein sequence ID" value="TXJ12671.1"/>
    <property type="molecule type" value="Genomic_DNA"/>
</dbReference>
<evidence type="ECO:0000259" key="2">
    <source>
        <dbReference type="Pfam" id="PF01551"/>
    </source>
</evidence>
<keyword evidence="1" id="KW-0732">Signal</keyword>
<evidence type="ECO:0000313" key="4">
    <source>
        <dbReference type="Proteomes" id="UP000325116"/>
    </source>
</evidence>
<proteinExistence type="predicted"/>
<feature type="domain" description="M23ase beta-sheet core" evidence="2">
    <location>
        <begin position="44"/>
        <end position="147"/>
    </location>
</feature>
<dbReference type="InterPro" id="IPR011055">
    <property type="entry name" value="Dup_hybrid_motif"/>
</dbReference>
<dbReference type="InterPro" id="IPR050570">
    <property type="entry name" value="Cell_wall_metabolism_enzyme"/>
</dbReference>
<gene>
    <name evidence="3" type="ORF">EPJ80_03450</name>
</gene>
<dbReference type="Proteomes" id="UP000325116">
    <property type="component" value="Unassembled WGS sequence"/>
</dbReference>
<dbReference type="SUPFAM" id="SSF51261">
    <property type="entry name" value="Duplicated hybrid motif"/>
    <property type="match status" value="1"/>
</dbReference>
<dbReference type="Gene3D" id="2.70.70.10">
    <property type="entry name" value="Glucose Permease (Domain IIA)"/>
    <property type="match status" value="1"/>
</dbReference>
<organism evidence="3 4">
    <name type="scientific">Brachyspira aalborgi</name>
    <dbReference type="NCBI Taxonomy" id="29522"/>
    <lineage>
        <taxon>Bacteria</taxon>
        <taxon>Pseudomonadati</taxon>
        <taxon>Spirochaetota</taxon>
        <taxon>Spirochaetia</taxon>
        <taxon>Brachyspirales</taxon>
        <taxon>Brachyspiraceae</taxon>
        <taxon>Brachyspira</taxon>
    </lineage>
</organism>
<dbReference type="PANTHER" id="PTHR21666">
    <property type="entry name" value="PEPTIDASE-RELATED"/>
    <property type="match status" value="1"/>
</dbReference>
<dbReference type="RefSeq" id="WP_147757919.1">
    <property type="nucleotide sequence ID" value="NZ_SAXT01000003.1"/>
</dbReference>
<reference evidence="3 4" key="1">
    <citation type="journal article" date="1992" name="Lakartidningen">
        <title>[Penicillin V and not amoxicillin is the first choice preparation in acute otitis].</title>
        <authorList>
            <person name="Kamme C."/>
            <person name="Lundgren K."/>
            <person name="Prellner K."/>
        </authorList>
    </citation>
    <scope>NUCLEOTIDE SEQUENCE [LARGE SCALE GENOMIC DNA]</scope>
    <source>
        <strain evidence="3 4">W1</strain>
    </source>
</reference>
<evidence type="ECO:0000313" key="3">
    <source>
        <dbReference type="EMBL" id="TXJ12671.1"/>
    </source>
</evidence>
<dbReference type="GO" id="GO:0004222">
    <property type="term" value="F:metalloendopeptidase activity"/>
    <property type="evidence" value="ECO:0007669"/>
    <property type="project" value="TreeGrafter"/>
</dbReference>
<dbReference type="CDD" id="cd12797">
    <property type="entry name" value="M23_peptidase"/>
    <property type="match status" value="1"/>
</dbReference>
<accession>A0A5C8CJY5</accession>
<evidence type="ECO:0000256" key="1">
    <source>
        <dbReference type="ARBA" id="ARBA00022729"/>
    </source>
</evidence>
<dbReference type="PANTHER" id="PTHR21666:SF289">
    <property type="entry name" value="L-ALA--D-GLU ENDOPEPTIDASE"/>
    <property type="match status" value="1"/>
</dbReference>
<dbReference type="AlphaFoldDB" id="A0A5C8CJY5"/>